<dbReference type="InterPro" id="IPR029069">
    <property type="entry name" value="HotDog_dom_sf"/>
</dbReference>
<name>A0A8H5B6B9_9AGAR</name>
<evidence type="ECO:0000256" key="1">
    <source>
        <dbReference type="ARBA" id="ARBA00008324"/>
    </source>
</evidence>
<feature type="compositionally biased region" description="Polar residues" evidence="3">
    <location>
        <begin position="1293"/>
        <end position="1303"/>
    </location>
</feature>
<dbReference type="Pfam" id="PF03061">
    <property type="entry name" value="4HBT"/>
    <property type="match status" value="1"/>
</dbReference>
<dbReference type="PANTHER" id="PTHR21660:SF1">
    <property type="entry name" value="ACYL-COENZYME A THIOESTERASE 13"/>
    <property type="match status" value="1"/>
</dbReference>
<dbReference type="PANTHER" id="PTHR21660">
    <property type="entry name" value="THIOESTERASE SUPERFAMILY MEMBER-RELATED"/>
    <property type="match status" value="1"/>
</dbReference>
<dbReference type="GO" id="GO:0047617">
    <property type="term" value="F:fatty acyl-CoA hydrolase activity"/>
    <property type="evidence" value="ECO:0007669"/>
    <property type="project" value="InterPro"/>
</dbReference>
<dbReference type="SUPFAM" id="SSF54637">
    <property type="entry name" value="Thioesterase/thiol ester dehydrase-isomerase"/>
    <property type="match status" value="1"/>
</dbReference>
<protein>
    <recommendedName>
        <fullName evidence="4">Thioesterase domain-containing protein</fullName>
    </recommendedName>
</protein>
<feature type="domain" description="Thioesterase" evidence="4">
    <location>
        <begin position="24"/>
        <end position="99"/>
    </location>
</feature>
<feature type="compositionally biased region" description="Basic and acidic residues" evidence="3">
    <location>
        <begin position="1110"/>
        <end position="1122"/>
    </location>
</feature>
<gene>
    <name evidence="5" type="ORF">D9611_014868</name>
</gene>
<comment type="caution">
    <text evidence="5">The sequence shown here is derived from an EMBL/GenBank/DDBJ whole genome shotgun (WGS) entry which is preliminary data.</text>
</comment>
<comment type="similarity">
    <text evidence="1">Belongs to the thioesterase PaaI family.</text>
</comment>
<feature type="compositionally biased region" description="Acidic residues" evidence="3">
    <location>
        <begin position="365"/>
        <end position="387"/>
    </location>
</feature>
<accession>A0A8H5B6B9</accession>
<keyword evidence="2" id="KW-0378">Hydrolase</keyword>
<evidence type="ECO:0000313" key="5">
    <source>
        <dbReference type="EMBL" id="KAF5317614.1"/>
    </source>
</evidence>
<keyword evidence="6" id="KW-1185">Reference proteome</keyword>
<feature type="region of interest" description="Disordered" evidence="3">
    <location>
        <begin position="1089"/>
        <end position="1122"/>
    </location>
</feature>
<sequence length="1439" mass="157846">MTRTGREECRSGDGRSLLKVEQYNIHGGLILSLTDTLGSLAVASKGHFMTGVSTDIGTSFIRPAGKVGDTLHAKAVLTNMGKQLAYTRVDFTTPAGELVAYGCLLDAVLDAYLDHTKYIARSSKHDENVKFTEDGEQVVEGKDLEQLETFTDEPHWVRETVAPASQRVLAIPELLSLIFGFLSHSDISPTTEEEEDAPDTNASCYCPCTQCLTDDYVAGTDATGVISLPSPFSIPTVRTDGTPSKDESEPAMLCHCQLPVHRQLSSLFDKKGRRTKTSEPNRPSFNFVNALVCRQWSPIALDALWRVVDRPERLFSFLDGSWGTKPTDSRVSDKLRGLKGLYRAERGFGRMPDWWEPGVKEFLDLPDDEDDDEEDDESDAGSSDDEDSKPRTVRRREYELYSFRSAPTPASWARFDRYARRVRHLIYTRPCLSDAAMNHIAVTRPRLSVLPRLHTLTWADNPLNHAVLFMHEGVKRLELRIEVFGREKVDPHTPAEQTSSMYSELGLDSFTYSLKDEPMSVLFGLGGGDEPILPNKTISRTLATQLAEIPRRMPNIQTLCLSSFIPISLYLPALLCTLFRVPPKAEDEDEGSQTSTTPCLRNLRRLVIPRSYTCAPVLEQLASFPQLEVLEYQFDDSLGWGRANDVGLGKCVPPNWRTYEAGADSPITEGADDIPDRRWFGGLLGGRDEATTDSEDQPVTPVQRTSQYPSATIFPKLYDLSLTIPLTDARKLLLSSPDASSAESSNRPHKAGSILKSTSLPSSTLQGLPCWPQNLVCLYLDAPPGLLASPLEIRELIQAIALACYGPSTGRDTRPARLEKLCLVCSADSDSGYEALCGTCDDTLVVGSERRLGMKVIEPLLELLHSPSPLVRKRSLVEGEGDGQEPEEGGDEEAVSRRLRPKFALKSFEITHHFPMALTQADVECIAERWGGCIEKLTLSCEPVAGFGITGSGTGASPPAAEAELDSPADRNNGTNRLEATLTLAALLPFARYCSELRHLGLFIDASRGVHGLMEPIIGPSSHRAGEQPDGQTEVEVGDLDIDLYTAAIARRYLKVPFSHDTVPNAFPVFKKLQRLSLGTSIMPVDIDDLDLREPPSLDQGSGGVDQDDATVREPRPRRPSTKERLMDTLRNAARARMLIKKDDKPQSNPNQLLDWDGDTLLHSYIRRTGVRLGLLEEDEIERELGATILHEDSSSLVPLFLAQILPCLPAAASNDTSSSKSKPDLTSSAFTTIIEAGTTWSGSPTGLMASAWAIQANWTVGEPFEAERERQRKRRRRERRRQQEEAAEGGDDNQSNPQNAVATTGGVVGIPNPDPASQASASTAAAGGTSTLVIPFAPPVPCFSEPLGYLPYILASVYRARVKKWITLNETVLPTAVAMREGGWGWGGRVASELGQRTSEVDELEVRVAVMDGLTQARGDRSPSRSRGARGPDGCIIC</sequence>
<organism evidence="5 6">
    <name type="scientific">Ephemerocybe angulata</name>
    <dbReference type="NCBI Taxonomy" id="980116"/>
    <lineage>
        <taxon>Eukaryota</taxon>
        <taxon>Fungi</taxon>
        <taxon>Dikarya</taxon>
        <taxon>Basidiomycota</taxon>
        <taxon>Agaricomycotina</taxon>
        <taxon>Agaricomycetes</taxon>
        <taxon>Agaricomycetidae</taxon>
        <taxon>Agaricales</taxon>
        <taxon>Agaricineae</taxon>
        <taxon>Psathyrellaceae</taxon>
        <taxon>Ephemerocybe</taxon>
    </lineage>
</organism>
<feature type="region of interest" description="Disordered" evidence="3">
    <location>
        <begin position="1266"/>
        <end position="1324"/>
    </location>
</feature>
<proteinExistence type="inferred from homology"/>
<dbReference type="CDD" id="cd03443">
    <property type="entry name" value="PaaI_thioesterase"/>
    <property type="match status" value="1"/>
</dbReference>
<reference evidence="5 6" key="1">
    <citation type="journal article" date="2020" name="ISME J.">
        <title>Uncovering the hidden diversity of litter-decomposition mechanisms in mushroom-forming fungi.</title>
        <authorList>
            <person name="Floudas D."/>
            <person name="Bentzer J."/>
            <person name="Ahren D."/>
            <person name="Johansson T."/>
            <person name="Persson P."/>
            <person name="Tunlid A."/>
        </authorList>
    </citation>
    <scope>NUCLEOTIDE SEQUENCE [LARGE SCALE GENOMIC DNA]</scope>
    <source>
        <strain evidence="5 6">CBS 175.51</strain>
    </source>
</reference>
<evidence type="ECO:0000259" key="4">
    <source>
        <dbReference type="Pfam" id="PF03061"/>
    </source>
</evidence>
<feature type="region of interest" description="Disordered" evidence="3">
    <location>
        <begin position="684"/>
        <end position="705"/>
    </location>
</feature>
<feature type="region of interest" description="Disordered" evidence="3">
    <location>
        <begin position="1417"/>
        <end position="1439"/>
    </location>
</feature>
<dbReference type="InterPro" id="IPR039298">
    <property type="entry name" value="ACOT13"/>
</dbReference>
<evidence type="ECO:0000313" key="6">
    <source>
        <dbReference type="Proteomes" id="UP000541558"/>
    </source>
</evidence>
<dbReference type="EMBL" id="JAACJK010000204">
    <property type="protein sequence ID" value="KAF5317614.1"/>
    <property type="molecule type" value="Genomic_DNA"/>
</dbReference>
<feature type="region of interest" description="Disordered" evidence="3">
    <location>
        <begin position="365"/>
        <end position="392"/>
    </location>
</feature>
<dbReference type="OrthoDB" id="2447803at2759"/>
<evidence type="ECO:0000256" key="3">
    <source>
        <dbReference type="SAM" id="MobiDB-lite"/>
    </source>
</evidence>
<feature type="compositionally biased region" description="Basic residues" evidence="3">
    <location>
        <begin position="1272"/>
        <end position="1281"/>
    </location>
</feature>
<dbReference type="Gene3D" id="3.10.129.10">
    <property type="entry name" value="Hotdog Thioesterase"/>
    <property type="match status" value="1"/>
</dbReference>
<dbReference type="InterPro" id="IPR006683">
    <property type="entry name" value="Thioestr_dom"/>
</dbReference>
<dbReference type="Proteomes" id="UP000541558">
    <property type="component" value="Unassembled WGS sequence"/>
</dbReference>
<evidence type="ECO:0000256" key="2">
    <source>
        <dbReference type="ARBA" id="ARBA00022801"/>
    </source>
</evidence>
<feature type="region of interest" description="Disordered" evidence="3">
    <location>
        <begin position="952"/>
        <end position="973"/>
    </location>
</feature>